<feature type="domain" description="ABC transporter" evidence="8">
    <location>
        <begin position="331"/>
        <end position="565"/>
    </location>
</feature>
<evidence type="ECO:0000256" key="5">
    <source>
        <dbReference type="ARBA" id="ARBA00022989"/>
    </source>
</evidence>
<organism evidence="10 11">
    <name type="scientific">Actinoallomurus acaciae</name>
    <dbReference type="NCBI Taxonomy" id="502577"/>
    <lineage>
        <taxon>Bacteria</taxon>
        <taxon>Bacillati</taxon>
        <taxon>Actinomycetota</taxon>
        <taxon>Actinomycetes</taxon>
        <taxon>Streptosporangiales</taxon>
        <taxon>Thermomonosporaceae</taxon>
        <taxon>Actinoallomurus</taxon>
    </lineage>
</organism>
<dbReference type="Gene3D" id="1.20.1560.10">
    <property type="entry name" value="ABC transporter type 1, transmembrane domain"/>
    <property type="match status" value="1"/>
</dbReference>
<gene>
    <name evidence="10" type="ORF">ACFFNX_10715</name>
</gene>
<evidence type="ECO:0000256" key="6">
    <source>
        <dbReference type="ARBA" id="ARBA00023136"/>
    </source>
</evidence>
<feature type="transmembrane region" description="Helical" evidence="7">
    <location>
        <begin position="156"/>
        <end position="175"/>
    </location>
</feature>
<evidence type="ECO:0000259" key="9">
    <source>
        <dbReference type="PROSITE" id="PS50929"/>
    </source>
</evidence>
<name>A0ABV5YCB2_9ACTN</name>
<evidence type="ECO:0000256" key="7">
    <source>
        <dbReference type="SAM" id="Phobius"/>
    </source>
</evidence>
<dbReference type="Pfam" id="PF00005">
    <property type="entry name" value="ABC_tran"/>
    <property type="match status" value="1"/>
</dbReference>
<dbReference type="InterPro" id="IPR017871">
    <property type="entry name" value="ABC_transporter-like_CS"/>
</dbReference>
<dbReference type="Pfam" id="PF00664">
    <property type="entry name" value="ABC_membrane"/>
    <property type="match status" value="1"/>
</dbReference>
<evidence type="ECO:0000256" key="2">
    <source>
        <dbReference type="ARBA" id="ARBA00022692"/>
    </source>
</evidence>
<comment type="caution">
    <text evidence="10">The sequence shown here is derived from an EMBL/GenBank/DDBJ whole genome shotgun (WGS) entry which is preliminary data.</text>
</comment>
<dbReference type="PANTHER" id="PTHR24221:SF654">
    <property type="entry name" value="ATP-BINDING CASSETTE SUB-FAMILY B MEMBER 6"/>
    <property type="match status" value="1"/>
</dbReference>
<dbReference type="InterPro" id="IPR027417">
    <property type="entry name" value="P-loop_NTPase"/>
</dbReference>
<keyword evidence="2 7" id="KW-0812">Transmembrane</keyword>
<dbReference type="InterPro" id="IPR039421">
    <property type="entry name" value="Type_1_exporter"/>
</dbReference>
<dbReference type="SUPFAM" id="SSF90123">
    <property type="entry name" value="ABC transporter transmembrane region"/>
    <property type="match status" value="1"/>
</dbReference>
<keyword evidence="5 7" id="KW-1133">Transmembrane helix</keyword>
<keyword evidence="3" id="KW-0547">Nucleotide-binding</keyword>
<dbReference type="EMBL" id="JBHLZP010000056">
    <property type="protein sequence ID" value="MFB9832659.1"/>
    <property type="molecule type" value="Genomic_DNA"/>
</dbReference>
<feature type="transmembrane region" description="Helical" evidence="7">
    <location>
        <begin position="122"/>
        <end position="150"/>
    </location>
</feature>
<sequence>MIADLELLLGRGRRRMLWTFVAWTALCGVLSGVAAALLVPTFADLIQGDLAAVRRDLMLVGAAAVAACVVQYIQAMKGFAAALEVLGTLHGRLGDHLAGLPLGWFDGEKTGRVSRSATEGTYMIAGLFAHLLTPLVVGITGPATVAAAMFVYDWRLGLVALACVPVLAVAFRYGARCVGRGEEIDHAAAVESGNRVIEFARSQAALRAFGRTAEGYAPLEAAIEGQRRAGRRSLWLTTVGLSVGALAVQFVLTVLLAAGVWLALDGHITAASAVAVLALTFRFAGPLAEVGEFAGVLRVVGNDLRRVTDVLREPGLPEPPASAPAPAPGEIEFDHVTFGYDPARPVLREVSLRVPARSMTALVGASGSGKTTVTRLIARFWDTDAGVVRVGGVDVRDTSTEELMSRLALVFQDVYLFDDTLEANIRLGRPDATDEEVREAARLAGVEEIVERLPGGWRTRVGEGGARLSGGERQRVSVARALLKDAPIVLLDEATAALDPENERYLQRSLRRIAERSTLLVIAHRLGTVAAADQILVLDDGRIAEAGTHTELLATGGRYADFWESRHKAQGWRLTARE</sequence>
<dbReference type="PROSITE" id="PS50893">
    <property type="entry name" value="ABC_TRANSPORTER_2"/>
    <property type="match status" value="1"/>
</dbReference>
<evidence type="ECO:0000256" key="4">
    <source>
        <dbReference type="ARBA" id="ARBA00022840"/>
    </source>
</evidence>
<proteinExistence type="predicted"/>
<reference evidence="10 11" key="1">
    <citation type="submission" date="2024-09" db="EMBL/GenBank/DDBJ databases">
        <authorList>
            <person name="Sun Q."/>
            <person name="Mori K."/>
        </authorList>
    </citation>
    <scope>NUCLEOTIDE SEQUENCE [LARGE SCALE GENOMIC DNA]</scope>
    <source>
        <strain evidence="10 11">TBRC 0563</strain>
    </source>
</reference>
<dbReference type="PANTHER" id="PTHR24221">
    <property type="entry name" value="ATP-BINDING CASSETTE SUB-FAMILY B"/>
    <property type="match status" value="1"/>
</dbReference>
<dbReference type="RefSeq" id="WP_378198773.1">
    <property type="nucleotide sequence ID" value="NZ_JBHLZP010000056.1"/>
</dbReference>
<feature type="transmembrane region" description="Helical" evidence="7">
    <location>
        <begin position="57"/>
        <end position="73"/>
    </location>
</feature>
<comment type="subcellular location">
    <subcellularLocation>
        <location evidence="1">Cell membrane</location>
        <topology evidence="1">Multi-pass membrane protein</topology>
    </subcellularLocation>
</comment>
<dbReference type="PROSITE" id="PS00211">
    <property type="entry name" value="ABC_TRANSPORTER_1"/>
    <property type="match status" value="1"/>
</dbReference>
<feature type="domain" description="ABC transmembrane type-1" evidence="9">
    <location>
        <begin position="22"/>
        <end position="297"/>
    </location>
</feature>
<evidence type="ECO:0000256" key="1">
    <source>
        <dbReference type="ARBA" id="ARBA00004651"/>
    </source>
</evidence>
<feature type="transmembrane region" description="Helical" evidence="7">
    <location>
        <begin position="16"/>
        <end position="37"/>
    </location>
</feature>
<dbReference type="InterPro" id="IPR011527">
    <property type="entry name" value="ABC1_TM_dom"/>
</dbReference>
<dbReference type="InterPro" id="IPR036640">
    <property type="entry name" value="ABC1_TM_sf"/>
</dbReference>
<dbReference type="Proteomes" id="UP001589627">
    <property type="component" value="Unassembled WGS sequence"/>
</dbReference>
<dbReference type="InterPro" id="IPR003593">
    <property type="entry name" value="AAA+_ATPase"/>
</dbReference>
<evidence type="ECO:0000313" key="11">
    <source>
        <dbReference type="Proteomes" id="UP001589627"/>
    </source>
</evidence>
<evidence type="ECO:0000313" key="10">
    <source>
        <dbReference type="EMBL" id="MFB9832659.1"/>
    </source>
</evidence>
<evidence type="ECO:0000259" key="8">
    <source>
        <dbReference type="PROSITE" id="PS50893"/>
    </source>
</evidence>
<dbReference type="InterPro" id="IPR003439">
    <property type="entry name" value="ABC_transporter-like_ATP-bd"/>
</dbReference>
<feature type="transmembrane region" description="Helical" evidence="7">
    <location>
        <begin position="234"/>
        <end position="262"/>
    </location>
</feature>
<protein>
    <submittedName>
        <fullName evidence="10">ABC transporter ATP-binding protein</fullName>
    </submittedName>
</protein>
<dbReference type="SUPFAM" id="SSF52540">
    <property type="entry name" value="P-loop containing nucleoside triphosphate hydrolases"/>
    <property type="match status" value="1"/>
</dbReference>
<keyword evidence="6 7" id="KW-0472">Membrane</keyword>
<keyword evidence="4 10" id="KW-0067">ATP-binding</keyword>
<dbReference type="SMART" id="SM00382">
    <property type="entry name" value="AAA"/>
    <property type="match status" value="1"/>
</dbReference>
<dbReference type="GO" id="GO:0005524">
    <property type="term" value="F:ATP binding"/>
    <property type="evidence" value="ECO:0007669"/>
    <property type="project" value="UniProtKB-KW"/>
</dbReference>
<accession>A0ABV5YCB2</accession>
<dbReference type="Gene3D" id="3.40.50.300">
    <property type="entry name" value="P-loop containing nucleotide triphosphate hydrolases"/>
    <property type="match status" value="1"/>
</dbReference>
<keyword evidence="11" id="KW-1185">Reference proteome</keyword>
<evidence type="ECO:0000256" key="3">
    <source>
        <dbReference type="ARBA" id="ARBA00022741"/>
    </source>
</evidence>
<dbReference type="PROSITE" id="PS50929">
    <property type="entry name" value="ABC_TM1F"/>
    <property type="match status" value="1"/>
</dbReference>